<protein>
    <submittedName>
        <fullName evidence="2">Uncharacterized protein</fullName>
    </submittedName>
</protein>
<gene>
    <name evidence="2" type="ORF">MBOE_11010</name>
</gene>
<evidence type="ECO:0000313" key="3">
    <source>
        <dbReference type="Proteomes" id="UP000466683"/>
    </source>
</evidence>
<evidence type="ECO:0000313" key="2">
    <source>
        <dbReference type="EMBL" id="BBX89452.1"/>
    </source>
</evidence>
<proteinExistence type="predicted"/>
<evidence type="ECO:0000256" key="1">
    <source>
        <dbReference type="SAM" id="MobiDB-lite"/>
    </source>
</evidence>
<feature type="region of interest" description="Disordered" evidence="1">
    <location>
        <begin position="12"/>
        <end position="44"/>
    </location>
</feature>
<name>A0ABN5Z851_9MYCO</name>
<dbReference type="EMBL" id="AP022579">
    <property type="protein sequence ID" value="BBX89452.1"/>
    <property type="molecule type" value="Genomic_DNA"/>
</dbReference>
<sequence>MPSAASCLQMREAAGESFPRVKPWENTPQPRTGPSGRSITPASVGPVELGNVTRSAMQVVYHGAVMVRTLLSLAPYFA</sequence>
<keyword evidence="3" id="KW-1185">Reference proteome</keyword>
<accession>A0ABN5Z851</accession>
<feature type="compositionally biased region" description="Polar residues" evidence="1">
    <location>
        <begin position="26"/>
        <end position="41"/>
    </location>
</feature>
<dbReference type="Proteomes" id="UP000466683">
    <property type="component" value="Chromosome"/>
</dbReference>
<reference evidence="2 3" key="1">
    <citation type="journal article" date="2019" name="Emerg. Microbes Infect.">
        <title>Comprehensive subspecies identification of 175 nontuberculous mycobacteria species based on 7547 genomic profiles.</title>
        <authorList>
            <person name="Matsumoto Y."/>
            <person name="Kinjo T."/>
            <person name="Motooka D."/>
            <person name="Nabeya D."/>
            <person name="Jung N."/>
            <person name="Uechi K."/>
            <person name="Horii T."/>
            <person name="Iida T."/>
            <person name="Fujita J."/>
            <person name="Nakamura S."/>
        </authorList>
    </citation>
    <scope>NUCLEOTIDE SEQUENCE [LARGE SCALE GENOMIC DNA]</scope>
    <source>
        <strain evidence="2 3">JCM 15653</strain>
    </source>
</reference>
<organism evidence="2 3">
    <name type="scientific">Mycolicibacterium boenickei</name>
    <dbReference type="NCBI Taxonomy" id="146017"/>
    <lineage>
        <taxon>Bacteria</taxon>
        <taxon>Bacillati</taxon>
        <taxon>Actinomycetota</taxon>
        <taxon>Actinomycetes</taxon>
        <taxon>Mycobacteriales</taxon>
        <taxon>Mycobacteriaceae</taxon>
        <taxon>Mycolicibacterium</taxon>
    </lineage>
</organism>